<organism evidence="1">
    <name type="scientific">Lepeophtheirus salmonis</name>
    <name type="common">Salmon louse</name>
    <name type="synonym">Caligus salmonis</name>
    <dbReference type="NCBI Taxonomy" id="72036"/>
    <lineage>
        <taxon>Eukaryota</taxon>
        <taxon>Metazoa</taxon>
        <taxon>Ecdysozoa</taxon>
        <taxon>Arthropoda</taxon>
        <taxon>Crustacea</taxon>
        <taxon>Multicrustacea</taxon>
        <taxon>Hexanauplia</taxon>
        <taxon>Copepoda</taxon>
        <taxon>Siphonostomatoida</taxon>
        <taxon>Caligidae</taxon>
        <taxon>Lepeophtheirus</taxon>
    </lineage>
</organism>
<dbReference type="EMBL" id="HACA01009116">
    <property type="protein sequence ID" value="CDW26477.1"/>
    <property type="molecule type" value="Transcribed_RNA"/>
</dbReference>
<accession>A0A0K2TLC8</accession>
<feature type="non-terminal residue" evidence="1">
    <location>
        <position position="108"/>
    </location>
</feature>
<evidence type="ECO:0000313" key="1">
    <source>
        <dbReference type="EMBL" id="CDW26477.1"/>
    </source>
</evidence>
<feature type="non-terminal residue" evidence="1">
    <location>
        <position position="1"/>
    </location>
</feature>
<reference evidence="1" key="1">
    <citation type="submission" date="2014-05" db="EMBL/GenBank/DDBJ databases">
        <authorList>
            <person name="Chronopoulou M."/>
        </authorList>
    </citation>
    <scope>NUCLEOTIDE SEQUENCE</scope>
    <source>
        <tissue evidence="1">Whole organism</tissue>
    </source>
</reference>
<sequence>GQTPSTISPHKISSHVQILEYFNRILRFHSSTFQVHNYNTGPIVLRLFLRAQYTCYGVQVELQDLDIESKSSLESLVVRSSSKYRLNSKWSRALKSKFPPLAIIKHCI</sequence>
<protein>
    <submittedName>
        <fullName evidence="1">Uncharacterized protein</fullName>
    </submittedName>
</protein>
<proteinExistence type="predicted"/>
<name>A0A0K2TLC8_LEPSM</name>
<dbReference type="AlphaFoldDB" id="A0A0K2TLC8"/>